<dbReference type="AlphaFoldDB" id="A0A378X5T3"/>
<organism evidence="2 3">
    <name type="scientific">Neisseria zoodegmatis</name>
    <dbReference type="NCBI Taxonomy" id="326523"/>
    <lineage>
        <taxon>Bacteria</taxon>
        <taxon>Pseudomonadati</taxon>
        <taxon>Pseudomonadota</taxon>
        <taxon>Betaproteobacteria</taxon>
        <taxon>Neisseriales</taxon>
        <taxon>Neisseriaceae</taxon>
        <taxon>Neisseria</taxon>
    </lineage>
</organism>
<evidence type="ECO:0000313" key="2">
    <source>
        <dbReference type="EMBL" id="SUA48966.1"/>
    </source>
</evidence>
<gene>
    <name evidence="2" type="ORF">NCTC12229_02390</name>
</gene>
<reference evidence="2 3" key="1">
    <citation type="submission" date="2018-06" db="EMBL/GenBank/DDBJ databases">
        <authorList>
            <consortium name="Pathogen Informatics"/>
            <person name="Doyle S."/>
        </authorList>
    </citation>
    <scope>NUCLEOTIDE SEQUENCE [LARGE SCALE GENOMIC DNA]</scope>
    <source>
        <strain evidence="2 3">NCTC12229</strain>
    </source>
</reference>
<evidence type="ECO:0000313" key="3">
    <source>
        <dbReference type="Proteomes" id="UP000254055"/>
    </source>
</evidence>
<dbReference type="EMBL" id="UGRS01000003">
    <property type="protein sequence ID" value="SUA48966.1"/>
    <property type="molecule type" value="Genomic_DNA"/>
</dbReference>
<dbReference type="InterPro" id="IPR007497">
    <property type="entry name" value="SIMPL/DUF541"/>
</dbReference>
<keyword evidence="1" id="KW-0732">Signal</keyword>
<sequence>MLKPIALFTALSAAVLPVSAETLHYNVVEFSESASIEVLRDTATARLRVHEEGKNQEEVSANFIKKLNHVTRKATSNEFKTELLHRSASPRYEFSDKGKRIQTGWEEQAVLQVESKNFEAVNKLVADTRGEANLESLTFRVSKQSREDTVDEVSKAALKRFRDRAGSLTKNMGFRNYKIVRLDFGQIGNRSVGAAPAMMRAKAMDAEAAYVPEQTTPGTEEISITVRGTIQM</sequence>
<dbReference type="Pfam" id="PF04402">
    <property type="entry name" value="SIMPL"/>
    <property type="match status" value="1"/>
</dbReference>
<dbReference type="Gene3D" id="3.30.110.170">
    <property type="entry name" value="Protein of unknown function (DUF541), domain 1"/>
    <property type="match status" value="1"/>
</dbReference>
<feature type="signal peptide" evidence="1">
    <location>
        <begin position="1"/>
        <end position="20"/>
    </location>
</feature>
<dbReference type="OrthoDB" id="8613250at2"/>
<protein>
    <submittedName>
        <fullName evidence="2">Predicted periplasmic/secreted protein</fullName>
    </submittedName>
</protein>
<dbReference type="PANTHER" id="PTHR34387">
    <property type="entry name" value="SLR1258 PROTEIN"/>
    <property type="match status" value="1"/>
</dbReference>
<evidence type="ECO:0000256" key="1">
    <source>
        <dbReference type="SAM" id="SignalP"/>
    </source>
</evidence>
<dbReference type="InterPro" id="IPR052022">
    <property type="entry name" value="26kDa_periplasmic_antigen"/>
</dbReference>
<proteinExistence type="predicted"/>
<dbReference type="Proteomes" id="UP000254055">
    <property type="component" value="Unassembled WGS sequence"/>
</dbReference>
<accession>A0A378X5T3</accession>
<feature type="chain" id="PRO_5017036480" evidence="1">
    <location>
        <begin position="21"/>
        <end position="232"/>
    </location>
</feature>
<name>A0A378X5T3_9NEIS</name>
<dbReference type="PANTHER" id="PTHR34387:SF1">
    <property type="entry name" value="PERIPLASMIC IMMUNOGENIC PROTEIN"/>
    <property type="match status" value="1"/>
</dbReference>
<dbReference type="GO" id="GO:0006974">
    <property type="term" value="P:DNA damage response"/>
    <property type="evidence" value="ECO:0007669"/>
    <property type="project" value="TreeGrafter"/>
</dbReference>
<dbReference type="Gene3D" id="3.30.70.2970">
    <property type="entry name" value="Protein of unknown function (DUF541), domain 2"/>
    <property type="match status" value="1"/>
</dbReference>
<dbReference type="RefSeq" id="WP_115135246.1">
    <property type="nucleotide sequence ID" value="NZ_UGRS01000003.1"/>
</dbReference>